<organism evidence="3 4">
    <name type="scientific">Lobosporangium transversale</name>
    <dbReference type="NCBI Taxonomy" id="64571"/>
    <lineage>
        <taxon>Eukaryota</taxon>
        <taxon>Fungi</taxon>
        <taxon>Fungi incertae sedis</taxon>
        <taxon>Mucoromycota</taxon>
        <taxon>Mortierellomycotina</taxon>
        <taxon>Mortierellomycetes</taxon>
        <taxon>Mortierellales</taxon>
        <taxon>Mortierellaceae</taxon>
        <taxon>Lobosporangium</taxon>
    </lineage>
</organism>
<dbReference type="STRING" id="64571.A0A1Y2GD26"/>
<accession>A0A1Y2GD26</accession>
<gene>
    <name evidence="3" type="ORF">BCR41DRAFT_360088</name>
</gene>
<reference evidence="3 4" key="1">
    <citation type="submission" date="2016-07" db="EMBL/GenBank/DDBJ databases">
        <title>Pervasive Adenine N6-methylation of Active Genes in Fungi.</title>
        <authorList>
            <consortium name="DOE Joint Genome Institute"/>
            <person name="Mondo S.J."/>
            <person name="Dannebaum R.O."/>
            <person name="Kuo R.C."/>
            <person name="Labutti K."/>
            <person name="Haridas S."/>
            <person name="Kuo A."/>
            <person name="Salamov A."/>
            <person name="Ahrendt S.R."/>
            <person name="Lipzen A."/>
            <person name="Sullivan W."/>
            <person name="Andreopoulos W.B."/>
            <person name="Clum A."/>
            <person name="Lindquist E."/>
            <person name="Daum C."/>
            <person name="Ramamoorthy G.K."/>
            <person name="Gryganskyi A."/>
            <person name="Culley D."/>
            <person name="Magnuson J.K."/>
            <person name="James T.Y."/>
            <person name="O'Malley M.A."/>
            <person name="Stajich J.E."/>
            <person name="Spatafora J.W."/>
            <person name="Visel A."/>
            <person name="Grigoriev I.V."/>
        </authorList>
    </citation>
    <scope>NUCLEOTIDE SEQUENCE [LARGE SCALE GENOMIC DNA]</scope>
    <source>
        <strain evidence="3 4">NRRL 3116</strain>
    </source>
</reference>
<dbReference type="AlphaFoldDB" id="A0A1Y2GD26"/>
<evidence type="ECO:0000256" key="2">
    <source>
        <dbReference type="SAM" id="MobiDB-lite"/>
    </source>
</evidence>
<dbReference type="EMBL" id="MCFF01000041">
    <property type="protein sequence ID" value="ORZ07491.1"/>
    <property type="molecule type" value="Genomic_DNA"/>
</dbReference>
<evidence type="ECO:0000313" key="4">
    <source>
        <dbReference type="Proteomes" id="UP000193648"/>
    </source>
</evidence>
<dbReference type="OrthoDB" id="10004862at2759"/>
<dbReference type="InParanoid" id="A0A1Y2GD26"/>
<evidence type="ECO:0000256" key="1">
    <source>
        <dbReference type="ARBA" id="ARBA00023002"/>
    </source>
</evidence>
<comment type="caution">
    <text evidence="3">The sequence shown here is derived from an EMBL/GenBank/DDBJ whole genome shotgun (WGS) entry which is preliminary data.</text>
</comment>
<keyword evidence="1" id="KW-0560">Oxidoreductase</keyword>
<name>A0A1Y2GD26_9FUNG</name>
<feature type="region of interest" description="Disordered" evidence="2">
    <location>
        <begin position="263"/>
        <end position="284"/>
    </location>
</feature>
<proteinExistence type="predicted"/>
<dbReference type="Pfam" id="PF14027">
    <property type="entry name" value="Questin_oxidase"/>
    <property type="match status" value="1"/>
</dbReference>
<protein>
    <submittedName>
        <fullName evidence="3">Uncharacterized protein</fullName>
    </submittedName>
</protein>
<keyword evidence="4" id="KW-1185">Reference proteome</keyword>
<evidence type="ECO:0000313" key="3">
    <source>
        <dbReference type="EMBL" id="ORZ07491.1"/>
    </source>
</evidence>
<sequence>MASTTATTATAVPSTATTSVVSSTSTTTNIDCKRPSVKHYPHVSSHSSRNIHLTDDITARDMALSIIHAQYHVYHTDLSGYLAGGALVQDALTKYAMGGTPKDLYQTYKRFRQDKERIPPASTITITTHNWRDWLGHKSYYHDYLDFFDHELRHLEAKILKESSTSTSTTSTTVPMPSPLTASWSRSPSSTALQKAMAKMVSDYLTPLIPGLCASMGPLIHLGYGVEFGSRFATAEGLAYACVSYQPGTSCFIPNATASSWDSTSESGSGSGSTGLANKKTLHSETMQKRSPTVTILNMIRNDKRLDGMFDAGFQGKLNVVMSSRVSLLKSYLGMWTSQVKSVSEALLDLSRTSTLLLFTATNRFGDEEQLDRNLANILFATHAARFLVQVLPSEVEKENLLKAIWMSLVATFVVQGRPKVLMQTAAATLPLMTDVSPEEDKDHHDQQQQQQPLSLRKGGMVTSSFDGSTGAGVAEVPNLPTGRWRSLSQEALHADHHIVPKIVRSLWWAEREHSECGDLFYDAAVRAVGEDPASDESSGPGF</sequence>
<feature type="region of interest" description="Disordered" evidence="2">
    <location>
        <begin position="436"/>
        <end position="462"/>
    </location>
</feature>
<dbReference type="Proteomes" id="UP000193648">
    <property type="component" value="Unassembled WGS sequence"/>
</dbReference>
<feature type="region of interest" description="Disordered" evidence="2">
    <location>
        <begin position="1"/>
        <end position="28"/>
    </location>
</feature>
<dbReference type="RefSeq" id="XP_021877998.1">
    <property type="nucleotide sequence ID" value="XM_022025302.1"/>
</dbReference>
<dbReference type="PANTHER" id="PTHR35870">
    <property type="entry name" value="PROTEIN, PUTATIVE (AFU_ORTHOLOGUE AFUA_5G03330)-RELATED"/>
    <property type="match status" value="1"/>
</dbReference>
<dbReference type="GeneID" id="33567146"/>
<dbReference type="GO" id="GO:0016491">
    <property type="term" value="F:oxidoreductase activity"/>
    <property type="evidence" value="ECO:0007669"/>
    <property type="project" value="UniProtKB-KW"/>
</dbReference>
<dbReference type="PANTHER" id="PTHR35870:SF6">
    <property type="entry name" value="MGS207 PROTEIN"/>
    <property type="match status" value="1"/>
</dbReference>
<dbReference type="InterPro" id="IPR025337">
    <property type="entry name" value="Questin_oxidase-like"/>
</dbReference>
<feature type="region of interest" description="Disordered" evidence="2">
    <location>
        <begin position="166"/>
        <end position="186"/>
    </location>
</feature>